<accession>A0A1V2GYE2</accession>
<reference evidence="2 3" key="1">
    <citation type="submission" date="2016-10" db="EMBL/GenBank/DDBJ databases">
        <title>Draft Genome sequence of Roseomonas sp. strain M3.</title>
        <authorList>
            <person name="Subhash Y."/>
            <person name="Lee S."/>
        </authorList>
    </citation>
    <scope>NUCLEOTIDE SEQUENCE [LARGE SCALE GENOMIC DNA]</scope>
    <source>
        <strain evidence="2 3">M3</strain>
    </source>
</reference>
<evidence type="ECO:0000313" key="3">
    <source>
        <dbReference type="Proteomes" id="UP000188879"/>
    </source>
</evidence>
<keyword evidence="3" id="KW-1185">Reference proteome</keyword>
<dbReference type="OrthoDB" id="7284755at2"/>
<comment type="caution">
    <text evidence="2">The sequence shown here is derived from an EMBL/GenBank/DDBJ whole genome shotgun (WGS) entry which is preliminary data.</text>
</comment>
<dbReference type="Gene3D" id="2.170.16.10">
    <property type="entry name" value="Hedgehog/Intein (Hint) domain"/>
    <property type="match status" value="1"/>
</dbReference>
<dbReference type="Pfam" id="PF13403">
    <property type="entry name" value="Hint_2"/>
    <property type="match status" value="1"/>
</dbReference>
<organism evidence="2 3">
    <name type="scientific">Teichococcus deserti</name>
    <dbReference type="NCBI Taxonomy" id="1817963"/>
    <lineage>
        <taxon>Bacteria</taxon>
        <taxon>Pseudomonadati</taxon>
        <taxon>Pseudomonadota</taxon>
        <taxon>Alphaproteobacteria</taxon>
        <taxon>Acetobacterales</taxon>
        <taxon>Roseomonadaceae</taxon>
        <taxon>Roseomonas</taxon>
    </lineage>
</organism>
<gene>
    <name evidence="2" type="ORF">BKE38_19215</name>
</gene>
<dbReference type="InterPro" id="IPR028992">
    <property type="entry name" value="Hedgehog/Intein_dom"/>
</dbReference>
<sequence length="318" mass="34303">MALYDVYTVANVLGLVSLSLPTYTDRTVSDNSTQTGEQGTNILGEVPNDVFQVNNGLFDTPTQNTYWGTVQDGNGNTIGFASSETGGLLSNIYVPADTTVQGLTLTVLPRGNSVDPTRQWNLTTAAPVCFLEGTLVATPDGQVAVETLRPGDPVLTAEGETRLVRWVGIQRMASVFVDKEKTYPIQIEAGALGDALPARDLFVSPDHALMLDGCLVQAGALVNGVTIRQVAKPAPVFTYYHVELEDHALIVAEGVPAETFVDNVTRSRFDNYADFVARFGEVAEPTGEMAMPRVKSPRQMPRALRDRLSARIAMLRAA</sequence>
<dbReference type="AlphaFoldDB" id="A0A1V2GYE2"/>
<dbReference type="EMBL" id="MLCO01000201">
    <property type="protein sequence ID" value="ONG50149.1"/>
    <property type="molecule type" value="Genomic_DNA"/>
</dbReference>
<dbReference type="RefSeq" id="WP_076958924.1">
    <property type="nucleotide sequence ID" value="NZ_MLCO01000201.1"/>
</dbReference>
<evidence type="ECO:0000313" key="2">
    <source>
        <dbReference type="EMBL" id="ONG50149.1"/>
    </source>
</evidence>
<dbReference type="InterPro" id="IPR036844">
    <property type="entry name" value="Hint_dom_sf"/>
</dbReference>
<evidence type="ECO:0000259" key="1">
    <source>
        <dbReference type="Pfam" id="PF13403"/>
    </source>
</evidence>
<feature type="domain" description="Hedgehog/Intein (Hint)" evidence="1">
    <location>
        <begin position="128"/>
        <end position="262"/>
    </location>
</feature>
<name>A0A1V2GYE2_9PROT</name>
<dbReference type="Proteomes" id="UP000188879">
    <property type="component" value="Unassembled WGS sequence"/>
</dbReference>
<proteinExistence type="predicted"/>
<dbReference type="SUPFAM" id="SSF51294">
    <property type="entry name" value="Hedgehog/intein (Hint) domain"/>
    <property type="match status" value="1"/>
</dbReference>
<protein>
    <recommendedName>
        <fullName evidence="1">Hedgehog/Intein (Hint) domain-containing protein</fullName>
    </recommendedName>
</protein>